<dbReference type="SUPFAM" id="SSF46894">
    <property type="entry name" value="C-terminal effector domain of the bipartite response regulators"/>
    <property type="match status" value="1"/>
</dbReference>
<proteinExistence type="predicted"/>
<evidence type="ECO:0000259" key="4">
    <source>
        <dbReference type="PROSITE" id="PS50043"/>
    </source>
</evidence>
<dbReference type="Gene3D" id="1.10.10.10">
    <property type="entry name" value="Winged helix-like DNA-binding domain superfamily/Winged helix DNA-binding domain"/>
    <property type="match status" value="1"/>
</dbReference>
<dbReference type="InterPro" id="IPR016032">
    <property type="entry name" value="Sig_transdc_resp-reg_C-effctor"/>
</dbReference>
<geneLocation type="plasmid" evidence="5">
    <name>unnamed1</name>
</geneLocation>
<gene>
    <name evidence="5" type="ORF">PU648_55820</name>
</gene>
<dbReference type="InterPro" id="IPR027417">
    <property type="entry name" value="P-loop_NTPase"/>
</dbReference>
<dbReference type="CDD" id="cd06170">
    <property type="entry name" value="LuxR_C_like"/>
    <property type="match status" value="1"/>
</dbReference>
<keyword evidence="3" id="KW-0804">Transcription</keyword>
<evidence type="ECO:0000313" key="6">
    <source>
        <dbReference type="Proteomes" id="UP001257627"/>
    </source>
</evidence>
<keyword evidence="5" id="KW-0614">Plasmid</keyword>
<dbReference type="Gene3D" id="3.40.50.300">
    <property type="entry name" value="P-loop containing nucleotide triphosphate hydrolases"/>
    <property type="match status" value="1"/>
</dbReference>
<dbReference type="Proteomes" id="UP001257627">
    <property type="component" value="Unassembled WGS sequence"/>
</dbReference>
<keyword evidence="6" id="KW-1185">Reference proteome</keyword>
<evidence type="ECO:0000256" key="3">
    <source>
        <dbReference type="ARBA" id="ARBA00023163"/>
    </source>
</evidence>
<comment type="caution">
    <text evidence="5">The sequence shown here is derived from an EMBL/GenBank/DDBJ whole genome shotgun (WGS) entry which is preliminary data.</text>
</comment>
<dbReference type="PRINTS" id="PR00038">
    <property type="entry name" value="HTHLUXR"/>
</dbReference>
<dbReference type="PROSITE" id="PS00622">
    <property type="entry name" value="HTH_LUXR_1"/>
    <property type="match status" value="1"/>
</dbReference>
<dbReference type="EMBL" id="JARAKF010000003">
    <property type="protein sequence ID" value="MDU9001361.1"/>
    <property type="molecule type" value="Genomic_DNA"/>
</dbReference>
<protein>
    <submittedName>
        <fullName evidence="5">AAA family ATPase</fullName>
    </submittedName>
</protein>
<keyword evidence="2" id="KW-0238">DNA-binding</keyword>
<dbReference type="SUPFAM" id="SSF52540">
    <property type="entry name" value="P-loop containing nucleoside triphosphate hydrolases"/>
    <property type="match status" value="1"/>
</dbReference>
<evidence type="ECO:0000256" key="2">
    <source>
        <dbReference type="ARBA" id="ARBA00023125"/>
    </source>
</evidence>
<dbReference type="PANTHER" id="PTHR44688">
    <property type="entry name" value="DNA-BINDING TRANSCRIPTIONAL ACTIVATOR DEVR_DOSR"/>
    <property type="match status" value="1"/>
</dbReference>
<sequence length="919" mass="97932">MRQPHDSTAEPQQIPLVGREAERASIEDFLAQAGVSGGALTVHGALGLGKSALLDEAAQAAAGKRFAVVRLCGHPAEADLAGAGLSQLSARLAGLTGEVFGRPAGDRPVPHLLPVKNSADVETTTTGALARAVSRETPLLLVLDDAQWFDIPSLTALVQACHVLRYSSYCAPVGLLIAGRPVPADDGYPPPDLVLRPLDHPAAERLLRQHIRSLPPHLTARVLREAEGNPAGLLSIARTLSADPRGDVLLAPRLPLDESLHHRVSAMLQGVSEATHAVLLLAAEATTDRLDRLLQAAAPLGLGADDLEAAQEQGLVRCDDGRVLFTHPLLRSAVHWGSSSVHRRRAHAALAELAIEETFPHVLHRAMASVVPDEVTASALEAAATADLAEAPAVLELAADLSPEPADQARRLVGAAQAAQLRGHMEEVRRLTGRLTDVPTDPATAAAVSALDAHVVYHSDGVPAHALDLLLHSAEGPPSPWPPPSLPLTGALAPALGELSGAQVLRSRLQALAREDPERGQCPYLMSALVWIDRDAYAERGRELLDAAVRALESGRFPRDPSRDAALVVIATALDDPVAADRLGGPVLEALTSRGHFGTALMVLGHVQIAHQHLADGAAVLRDAEAGEYWARAADDLGATVAFRTGAAHVQAWEGREEGHRALTDDILSFALPRRLRLPAARARWARGLMALSLGRPEEAYEELRLLTDPDGDARHPVVAAWALGDLVAAAVASGHEDDVRDHVRRAATAGRHPRSVLVEHLVTRAQAILSDGAEAGRLFSLALSVPEAEAVRYERARTRMAFGEWLRRQRRVREARDQLQRARDAFDSLGARAWVRRADSELLAAGDASPSPQRLWATKFGLTPREAEIALLAVSGLSNQGIGWQLGLTHRTVASHLSHVYVKVGVSSRKHLPSALEP</sequence>
<evidence type="ECO:0000256" key="1">
    <source>
        <dbReference type="ARBA" id="ARBA00023015"/>
    </source>
</evidence>
<reference evidence="5 6" key="1">
    <citation type="submission" date="2023-02" db="EMBL/GenBank/DDBJ databases">
        <authorList>
            <person name="Maleckis M."/>
        </authorList>
    </citation>
    <scope>NUCLEOTIDE SEQUENCE [LARGE SCALE GENOMIC DNA]</scope>
    <source>
        <strain evidence="5 6">P8-A2</strain>
        <plasmid evidence="5">unnamed1</plasmid>
    </source>
</reference>
<dbReference type="InterPro" id="IPR041664">
    <property type="entry name" value="AAA_16"/>
</dbReference>
<dbReference type="SMART" id="SM00421">
    <property type="entry name" value="HTH_LUXR"/>
    <property type="match status" value="1"/>
</dbReference>
<evidence type="ECO:0000313" key="5">
    <source>
        <dbReference type="EMBL" id="MDU9001361.1"/>
    </source>
</evidence>
<keyword evidence="1" id="KW-0805">Transcription regulation</keyword>
<dbReference type="PROSITE" id="PS50043">
    <property type="entry name" value="HTH_LUXR_2"/>
    <property type="match status" value="1"/>
</dbReference>
<dbReference type="PANTHER" id="PTHR44688:SF16">
    <property type="entry name" value="DNA-BINDING TRANSCRIPTIONAL ACTIVATOR DEVR_DOSR"/>
    <property type="match status" value="1"/>
</dbReference>
<dbReference type="InterPro" id="IPR000792">
    <property type="entry name" value="Tscrpt_reg_LuxR_C"/>
</dbReference>
<dbReference type="InterPro" id="IPR036388">
    <property type="entry name" value="WH-like_DNA-bd_sf"/>
</dbReference>
<dbReference type="Pfam" id="PF13191">
    <property type="entry name" value="AAA_16"/>
    <property type="match status" value="1"/>
</dbReference>
<dbReference type="Pfam" id="PF00196">
    <property type="entry name" value="GerE"/>
    <property type="match status" value="1"/>
</dbReference>
<accession>A0ABU3V5B0</accession>
<dbReference type="RefSeq" id="WP_266944242.1">
    <property type="nucleotide sequence ID" value="NZ_JAPEMK010000002.1"/>
</dbReference>
<organism evidence="5 6">
    <name type="scientific">Streptomyces mirabilis</name>
    <dbReference type="NCBI Taxonomy" id="68239"/>
    <lineage>
        <taxon>Bacteria</taxon>
        <taxon>Bacillati</taxon>
        <taxon>Actinomycetota</taxon>
        <taxon>Actinomycetes</taxon>
        <taxon>Kitasatosporales</taxon>
        <taxon>Streptomycetaceae</taxon>
        <taxon>Streptomyces</taxon>
    </lineage>
</organism>
<name>A0ABU3V5B0_9ACTN</name>
<feature type="domain" description="HTH luxR-type" evidence="4">
    <location>
        <begin position="856"/>
        <end position="919"/>
    </location>
</feature>